<feature type="compositionally biased region" description="Basic residues" evidence="1">
    <location>
        <begin position="81"/>
        <end position="91"/>
    </location>
</feature>
<dbReference type="EMBL" id="QTUJ01000001">
    <property type="protein sequence ID" value="REF73445.1"/>
    <property type="molecule type" value="Genomic_DNA"/>
</dbReference>
<organism evidence="3 4">
    <name type="scientific">Paracoccus versutus</name>
    <name type="common">Thiobacillus versutus</name>
    <dbReference type="NCBI Taxonomy" id="34007"/>
    <lineage>
        <taxon>Bacteria</taxon>
        <taxon>Pseudomonadati</taxon>
        <taxon>Pseudomonadota</taxon>
        <taxon>Alphaproteobacteria</taxon>
        <taxon>Rhodobacterales</taxon>
        <taxon>Paracoccaceae</taxon>
        <taxon>Paracoccus</taxon>
    </lineage>
</organism>
<dbReference type="Pfam" id="PF10074">
    <property type="entry name" value="RovC_DNA-bd"/>
    <property type="match status" value="1"/>
</dbReference>
<feature type="domain" description="T6SS Transcription factor RovC-like DNA binding" evidence="2">
    <location>
        <begin position="52"/>
        <end position="152"/>
    </location>
</feature>
<protein>
    <submittedName>
        <fullName evidence="3">Uncharacterized protein DUF2285</fullName>
    </submittedName>
</protein>
<reference evidence="3 4" key="1">
    <citation type="submission" date="2018-08" db="EMBL/GenBank/DDBJ databases">
        <title>Genomic Encyclopedia of Archaeal and Bacterial Type Strains, Phase II (KMG-II): from individual species to whole genera.</title>
        <authorList>
            <person name="Goeker M."/>
        </authorList>
    </citation>
    <scope>NUCLEOTIDE SEQUENCE [LARGE SCALE GENOMIC DNA]</scope>
    <source>
        <strain evidence="3 4">DSM 17099</strain>
    </source>
</reference>
<comment type="caution">
    <text evidence="3">The sequence shown here is derived from an EMBL/GenBank/DDBJ whole genome shotgun (WGS) entry which is preliminary data.</text>
</comment>
<sequence length="168" mass="18442">MDGPRLADRDDVIVSGLGEGGFCTASVGGMEFPLLFLAGGPDQPVAAVVLADDLALDRLEAVQRFWAALTGDKAPPDGHRMSRQKRQRAGKSLRAVDGRKDGASYRMIAEVLFPAHRITLATWKSNALRETAVRLVRDGFQLVAGGYRSLLHRRRHRRKRKGQALRTG</sequence>
<proteinExistence type="predicted"/>
<evidence type="ECO:0000313" key="4">
    <source>
        <dbReference type="Proteomes" id="UP000256941"/>
    </source>
</evidence>
<dbReference type="AlphaFoldDB" id="A0A3D9XSS0"/>
<gene>
    <name evidence="3" type="ORF">BDD41_2004</name>
</gene>
<name>A0A3D9XSS0_PARVE</name>
<evidence type="ECO:0000259" key="2">
    <source>
        <dbReference type="Pfam" id="PF10074"/>
    </source>
</evidence>
<dbReference type="Proteomes" id="UP000256941">
    <property type="component" value="Unassembled WGS sequence"/>
</dbReference>
<evidence type="ECO:0000313" key="3">
    <source>
        <dbReference type="EMBL" id="REF73445.1"/>
    </source>
</evidence>
<evidence type="ECO:0000256" key="1">
    <source>
        <dbReference type="SAM" id="MobiDB-lite"/>
    </source>
</evidence>
<dbReference type="InterPro" id="IPR018754">
    <property type="entry name" value="RovC-like_DNA-bd"/>
</dbReference>
<accession>A0A3D9XSS0</accession>
<feature type="region of interest" description="Disordered" evidence="1">
    <location>
        <begin position="73"/>
        <end position="94"/>
    </location>
</feature>